<keyword evidence="5" id="KW-0964">Secreted</keyword>
<dbReference type="SMART" id="SM00636">
    <property type="entry name" value="Glyco_18"/>
    <property type="match status" value="1"/>
</dbReference>
<dbReference type="PANTHER" id="PTHR11177">
    <property type="entry name" value="CHITINASE"/>
    <property type="match status" value="1"/>
</dbReference>
<evidence type="ECO:0000256" key="9">
    <source>
        <dbReference type="ARBA" id="ARBA00023295"/>
    </source>
</evidence>
<keyword evidence="6 11" id="KW-0378">Hydrolase</keyword>
<dbReference type="Pfam" id="PF00704">
    <property type="entry name" value="Glyco_hydro_18"/>
    <property type="match status" value="1"/>
</dbReference>
<sequence length="470" mass="52186">MPAQESQHHHTRYPHHSTHPKRTCALPLLVVSLITAVLLALDPPLSLFRQSSRAPHSPMAQTMSTTSVPRPAGKVSVGYFVNWGIYARAFKPEHIPVDDLTHILYSFAEVKEDGEVKLTDAWSDEQIHYGSDSWNDPGGPNLYGNLKQLYLLKQRHRSLKVLLSIGGWTYSEHGRFARPISTPAGRARFVETAVALVGDYGLDGLDVDFEYPQDDAQARDYVELLRGLRHGLDELQHRLGMAPPHGFELTVAAPCGPSNFEKLRVREMNQYLSFWNLMAYDYAGSWDSVAGHQASIFGATPHALSTDRAIRFFTDPAKGGVRPDKLVLGIPLYGRSFTDTDGPGTPFQGIGAGSWEAGSYDYKALPLAGSHESFDPKLVAASCYDPAKREWVSYDSVESARAKAEFISVNGLGGAMYWELSGDRPAASGASLVRVVRERIERTREGMDKRHNWLAYTGSRWENLRNGMRA</sequence>
<reference evidence="14 15" key="1">
    <citation type="journal article" date="2015" name="Front. Microbiol.">
        <title>Genome sequence of the plant growth promoting endophytic yeast Rhodotorula graminis WP1.</title>
        <authorList>
            <person name="Firrincieli A."/>
            <person name="Otillar R."/>
            <person name="Salamov A."/>
            <person name="Schmutz J."/>
            <person name="Khan Z."/>
            <person name="Redman R.S."/>
            <person name="Fleck N.D."/>
            <person name="Lindquist E."/>
            <person name="Grigoriev I.V."/>
            <person name="Doty S.L."/>
        </authorList>
    </citation>
    <scope>NUCLEOTIDE SEQUENCE [LARGE SCALE GENOMIC DNA]</scope>
    <source>
        <strain evidence="14 15">WP1</strain>
    </source>
</reference>
<evidence type="ECO:0000259" key="13">
    <source>
        <dbReference type="PROSITE" id="PS51910"/>
    </source>
</evidence>
<evidence type="ECO:0000256" key="12">
    <source>
        <dbReference type="SAM" id="MobiDB-lite"/>
    </source>
</evidence>
<dbReference type="InterPro" id="IPR050314">
    <property type="entry name" value="Glycosyl_Hydrlase_18"/>
</dbReference>
<dbReference type="Gene3D" id="3.10.50.10">
    <property type="match status" value="1"/>
</dbReference>
<dbReference type="Gene3D" id="3.20.20.80">
    <property type="entry name" value="Glycosidases"/>
    <property type="match status" value="1"/>
</dbReference>
<dbReference type="RefSeq" id="XP_018271409.1">
    <property type="nucleotide sequence ID" value="XM_018416794.1"/>
</dbReference>
<evidence type="ECO:0000256" key="1">
    <source>
        <dbReference type="ARBA" id="ARBA00000822"/>
    </source>
</evidence>
<dbReference type="InterPro" id="IPR011583">
    <property type="entry name" value="Chitinase_II/V-like_cat"/>
</dbReference>
<comment type="similarity">
    <text evidence="3">Belongs to the glycosyl hydrolase 18 family. Chitinase class V subfamily.</text>
</comment>
<evidence type="ECO:0000313" key="14">
    <source>
        <dbReference type="EMBL" id="KPV75360.1"/>
    </source>
</evidence>
<evidence type="ECO:0000256" key="4">
    <source>
        <dbReference type="ARBA" id="ARBA00012729"/>
    </source>
</evidence>
<dbReference type="InterPro" id="IPR001579">
    <property type="entry name" value="Glyco_hydro_18_chit_AS"/>
</dbReference>
<dbReference type="PANTHER" id="PTHR11177:SF317">
    <property type="entry name" value="CHITINASE 12-RELATED"/>
    <property type="match status" value="1"/>
</dbReference>
<dbReference type="EMBL" id="KQ474078">
    <property type="protein sequence ID" value="KPV75360.1"/>
    <property type="molecule type" value="Genomic_DNA"/>
</dbReference>
<dbReference type="GO" id="GO:0008061">
    <property type="term" value="F:chitin binding"/>
    <property type="evidence" value="ECO:0007669"/>
    <property type="project" value="InterPro"/>
</dbReference>
<comment type="subcellular location">
    <subcellularLocation>
        <location evidence="2">Secreted</location>
    </subcellularLocation>
</comment>
<feature type="compositionally biased region" description="Basic residues" evidence="12">
    <location>
        <begin position="9"/>
        <end position="20"/>
    </location>
</feature>
<proteinExistence type="inferred from homology"/>
<dbReference type="STRING" id="578459.A0A194S4B2"/>
<evidence type="ECO:0000256" key="11">
    <source>
        <dbReference type="RuleBase" id="RU000489"/>
    </source>
</evidence>
<comment type="catalytic activity">
    <reaction evidence="1">
        <text>Random endo-hydrolysis of N-acetyl-beta-D-glucosaminide (1-&gt;4)-beta-linkages in chitin and chitodextrins.</text>
        <dbReference type="EC" id="3.2.1.14"/>
    </reaction>
</comment>
<dbReference type="InterPro" id="IPR001223">
    <property type="entry name" value="Glyco_hydro18_cat"/>
</dbReference>
<evidence type="ECO:0000313" key="15">
    <source>
        <dbReference type="Proteomes" id="UP000053890"/>
    </source>
</evidence>
<evidence type="ECO:0000256" key="3">
    <source>
        <dbReference type="ARBA" id="ARBA00008682"/>
    </source>
</evidence>
<dbReference type="FunFam" id="3.10.50.10:FF:000005">
    <property type="entry name" value="Endochitinase B1"/>
    <property type="match status" value="1"/>
</dbReference>
<dbReference type="OrthoDB" id="76388at2759"/>
<gene>
    <name evidence="14" type="ORF">RHOBADRAFT_53345</name>
</gene>
<evidence type="ECO:0000256" key="5">
    <source>
        <dbReference type="ARBA" id="ARBA00022525"/>
    </source>
</evidence>
<dbReference type="InterPro" id="IPR017853">
    <property type="entry name" value="GH"/>
</dbReference>
<evidence type="ECO:0000256" key="6">
    <source>
        <dbReference type="ARBA" id="ARBA00022801"/>
    </source>
</evidence>
<dbReference type="Proteomes" id="UP000053890">
    <property type="component" value="Unassembled WGS sequence"/>
</dbReference>
<dbReference type="AlphaFoldDB" id="A0A194S4B2"/>
<dbReference type="CDD" id="cd06548">
    <property type="entry name" value="GH18_chitinase"/>
    <property type="match status" value="1"/>
</dbReference>
<keyword evidence="9 11" id="KW-0326">Glycosidase</keyword>
<dbReference type="EC" id="3.2.1.14" evidence="4"/>
<protein>
    <recommendedName>
        <fullName evidence="4">chitinase</fullName>
        <ecNumber evidence="4">3.2.1.14</ecNumber>
    </recommendedName>
</protein>
<keyword evidence="10" id="KW-0624">Polysaccharide degradation</keyword>
<dbReference type="PROSITE" id="PS51910">
    <property type="entry name" value="GH18_2"/>
    <property type="match status" value="1"/>
</dbReference>
<dbReference type="InterPro" id="IPR029070">
    <property type="entry name" value="Chitinase_insertion_sf"/>
</dbReference>
<dbReference type="GO" id="GO:0000272">
    <property type="term" value="P:polysaccharide catabolic process"/>
    <property type="evidence" value="ECO:0007669"/>
    <property type="project" value="UniProtKB-KW"/>
</dbReference>
<keyword evidence="15" id="KW-1185">Reference proteome</keyword>
<feature type="domain" description="GH18" evidence="13">
    <location>
        <begin position="74"/>
        <end position="443"/>
    </location>
</feature>
<evidence type="ECO:0000256" key="2">
    <source>
        <dbReference type="ARBA" id="ARBA00004613"/>
    </source>
</evidence>
<evidence type="ECO:0000256" key="10">
    <source>
        <dbReference type="ARBA" id="ARBA00023326"/>
    </source>
</evidence>
<organism evidence="14 15">
    <name type="scientific">Rhodotorula graminis (strain WP1)</name>
    <dbReference type="NCBI Taxonomy" id="578459"/>
    <lineage>
        <taxon>Eukaryota</taxon>
        <taxon>Fungi</taxon>
        <taxon>Dikarya</taxon>
        <taxon>Basidiomycota</taxon>
        <taxon>Pucciniomycotina</taxon>
        <taxon>Microbotryomycetes</taxon>
        <taxon>Sporidiobolales</taxon>
        <taxon>Sporidiobolaceae</taxon>
        <taxon>Rhodotorula</taxon>
    </lineage>
</organism>
<dbReference type="GeneID" id="28977242"/>
<dbReference type="OMA" id="DAYEWND"/>
<dbReference type="GO" id="GO:0005576">
    <property type="term" value="C:extracellular region"/>
    <property type="evidence" value="ECO:0007669"/>
    <property type="project" value="UniProtKB-SubCell"/>
</dbReference>
<dbReference type="PROSITE" id="PS01095">
    <property type="entry name" value="GH18_1"/>
    <property type="match status" value="1"/>
</dbReference>
<keyword evidence="8" id="KW-0119">Carbohydrate metabolism</keyword>
<feature type="region of interest" description="Disordered" evidence="12">
    <location>
        <begin position="1"/>
        <end position="20"/>
    </location>
</feature>
<dbReference type="FunFam" id="3.20.20.80:FF:000075">
    <property type="entry name" value="Sporulation-specific chitinase"/>
    <property type="match status" value="1"/>
</dbReference>
<name>A0A194S4B2_RHOGW</name>
<keyword evidence="7" id="KW-0146">Chitin degradation</keyword>
<evidence type="ECO:0000256" key="7">
    <source>
        <dbReference type="ARBA" id="ARBA00023024"/>
    </source>
</evidence>
<accession>A0A194S4B2</accession>
<dbReference type="SUPFAM" id="SSF54556">
    <property type="entry name" value="Chitinase insertion domain"/>
    <property type="match status" value="1"/>
</dbReference>
<dbReference type="GO" id="GO:0008843">
    <property type="term" value="F:endochitinase activity"/>
    <property type="evidence" value="ECO:0007669"/>
    <property type="project" value="UniProtKB-EC"/>
</dbReference>
<dbReference type="SUPFAM" id="SSF51445">
    <property type="entry name" value="(Trans)glycosidases"/>
    <property type="match status" value="1"/>
</dbReference>
<evidence type="ECO:0000256" key="8">
    <source>
        <dbReference type="ARBA" id="ARBA00023277"/>
    </source>
</evidence>
<dbReference type="GO" id="GO:0006032">
    <property type="term" value="P:chitin catabolic process"/>
    <property type="evidence" value="ECO:0007669"/>
    <property type="project" value="UniProtKB-KW"/>
</dbReference>